<feature type="compositionally biased region" description="Basic and acidic residues" evidence="2">
    <location>
        <begin position="20"/>
        <end position="34"/>
    </location>
</feature>
<feature type="compositionally biased region" description="Low complexity" evidence="2">
    <location>
        <begin position="52"/>
        <end position="74"/>
    </location>
</feature>
<feature type="region of interest" description="Disordered" evidence="2">
    <location>
        <begin position="1"/>
        <end position="109"/>
    </location>
</feature>
<dbReference type="Proteomes" id="UP000275078">
    <property type="component" value="Unassembled WGS sequence"/>
</dbReference>
<evidence type="ECO:0000256" key="2">
    <source>
        <dbReference type="SAM" id="MobiDB-lite"/>
    </source>
</evidence>
<evidence type="ECO:0000256" key="1">
    <source>
        <dbReference type="SAM" id="Coils"/>
    </source>
</evidence>
<proteinExistence type="predicted"/>
<keyword evidence="3" id="KW-0472">Membrane</keyword>
<feature type="coiled-coil region" evidence="1">
    <location>
        <begin position="184"/>
        <end position="211"/>
    </location>
</feature>
<evidence type="ECO:0000313" key="5">
    <source>
        <dbReference type="Proteomes" id="UP000275078"/>
    </source>
</evidence>
<name>A0A3N4IN02_ASCIM</name>
<keyword evidence="5" id="KW-1185">Reference proteome</keyword>
<accession>A0A3N4IN02</accession>
<feature type="compositionally biased region" description="Basic and acidic residues" evidence="2">
    <location>
        <begin position="42"/>
        <end position="51"/>
    </location>
</feature>
<protein>
    <submittedName>
        <fullName evidence="4">Uncharacterized protein</fullName>
    </submittedName>
</protein>
<keyword evidence="3" id="KW-1133">Transmembrane helix</keyword>
<reference evidence="4 5" key="1">
    <citation type="journal article" date="2018" name="Nat. Ecol. Evol.">
        <title>Pezizomycetes genomes reveal the molecular basis of ectomycorrhizal truffle lifestyle.</title>
        <authorList>
            <person name="Murat C."/>
            <person name="Payen T."/>
            <person name="Noel B."/>
            <person name="Kuo A."/>
            <person name="Morin E."/>
            <person name="Chen J."/>
            <person name="Kohler A."/>
            <person name="Krizsan K."/>
            <person name="Balestrini R."/>
            <person name="Da Silva C."/>
            <person name="Montanini B."/>
            <person name="Hainaut M."/>
            <person name="Levati E."/>
            <person name="Barry K.W."/>
            <person name="Belfiori B."/>
            <person name="Cichocki N."/>
            <person name="Clum A."/>
            <person name="Dockter R.B."/>
            <person name="Fauchery L."/>
            <person name="Guy J."/>
            <person name="Iotti M."/>
            <person name="Le Tacon F."/>
            <person name="Lindquist E.A."/>
            <person name="Lipzen A."/>
            <person name="Malagnac F."/>
            <person name="Mello A."/>
            <person name="Molinier V."/>
            <person name="Miyauchi S."/>
            <person name="Poulain J."/>
            <person name="Riccioni C."/>
            <person name="Rubini A."/>
            <person name="Sitrit Y."/>
            <person name="Splivallo R."/>
            <person name="Traeger S."/>
            <person name="Wang M."/>
            <person name="Zifcakova L."/>
            <person name="Wipf D."/>
            <person name="Zambonelli A."/>
            <person name="Paolocci F."/>
            <person name="Nowrousian M."/>
            <person name="Ottonello S."/>
            <person name="Baldrian P."/>
            <person name="Spatafora J.W."/>
            <person name="Henrissat B."/>
            <person name="Nagy L.G."/>
            <person name="Aury J.M."/>
            <person name="Wincker P."/>
            <person name="Grigoriev I.V."/>
            <person name="Bonfante P."/>
            <person name="Martin F.M."/>
        </authorList>
    </citation>
    <scope>NUCLEOTIDE SEQUENCE [LARGE SCALE GENOMIC DNA]</scope>
    <source>
        <strain evidence="4 5">RN42</strain>
    </source>
</reference>
<dbReference type="AlphaFoldDB" id="A0A3N4IN02"/>
<evidence type="ECO:0000256" key="3">
    <source>
        <dbReference type="SAM" id="Phobius"/>
    </source>
</evidence>
<evidence type="ECO:0000313" key="4">
    <source>
        <dbReference type="EMBL" id="RPA82964.1"/>
    </source>
</evidence>
<keyword evidence="3" id="KW-0812">Transmembrane</keyword>
<dbReference type="EMBL" id="ML119668">
    <property type="protein sequence ID" value="RPA82964.1"/>
    <property type="molecule type" value="Genomic_DNA"/>
</dbReference>
<keyword evidence="1" id="KW-0175">Coiled coil</keyword>
<gene>
    <name evidence="4" type="ORF">BJ508DRAFT_305256</name>
</gene>
<sequence length="244" mass="26847">MKNASTNYYSILDPNPTSVKLKDQPKSTNMDHHHGNLSSIKTRPEHHEPARSSDATQASSATSSGSSHSDATKAVTQRKPASTAELVASANGNEAQATPPKAAPLSQFPQTRKDVLQNNVRCSNIDKMRVYIGDLLYECELLRNEVTVLSGMVEDMQDKVEECVSLTGQVAALNDTVTDIKTEIEFMHISNDATRKELRELREEFSSALRAAIAARKADWMIGGVFVMIYSMILGFVCLVWKGM</sequence>
<organism evidence="4 5">
    <name type="scientific">Ascobolus immersus RN42</name>
    <dbReference type="NCBI Taxonomy" id="1160509"/>
    <lineage>
        <taxon>Eukaryota</taxon>
        <taxon>Fungi</taxon>
        <taxon>Dikarya</taxon>
        <taxon>Ascomycota</taxon>
        <taxon>Pezizomycotina</taxon>
        <taxon>Pezizomycetes</taxon>
        <taxon>Pezizales</taxon>
        <taxon>Ascobolaceae</taxon>
        <taxon>Ascobolus</taxon>
    </lineage>
</organism>
<feature type="transmembrane region" description="Helical" evidence="3">
    <location>
        <begin position="220"/>
        <end position="241"/>
    </location>
</feature>